<reference evidence="9 10" key="1">
    <citation type="submission" date="2018-06" db="EMBL/GenBank/DDBJ databases">
        <authorList>
            <consortium name="Pathogen Informatics"/>
            <person name="Doyle S."/>
        </authorList>
    </citation>
    <scope>NUCLEOTIDE SEQUENCE [LARGE SCALE GENOMIC DNA]</scope>
    <source>
        <strain evidence="9 10">NCTC11621</strain>
    </source>
</reference>
<dbReference type="GO" id="GO:0004130">
    <property type="term" value="F:cytochrome-c peroxidase activity"/>
    <property type="evidence" value="ECO:0007669"/>
    <property type="project" value="UniProtKB-EC"/>
</dbReference>
<evidence type="ECO:0000256" key="5">
    <source>
        <dbReference type="ARBA" id="ARBA00023004"/>
    </source>
</evidence>
<dbReference type="GO" id="GO:0046872">
    <property type="term" value="F:metal ion binding"/>
    <property type="evidence" value="ECO:0007669"/>
    <property type="project" value="UniProtKB-KW"/>
</dbReference>
<dbReference type="InterPro" id="IPR025992">
    <property type="entry name" value="Haem-bd"/>
</dbReference>
<dbReference type="AlphaFoldDB" id="A0A379EVK5"/>
<dbReference type="PROSITE" id="PS51007">
    <property type="entry name" value="CYTC"/>
    <property type="match status" value="1"/>
</dbReference>
<protein>
    <submittedName>
        <fullName evidence="8 9">Cytochrome-c peroxidase</fullName>
        <ecNumber evidence="9">1.11.1.5</ecNumber>
    </submittedName>
</protein>
<evidence type="ECO:0000259" key="7">
    <source>
        <dbReference type="PROSITE" id="PS51007"/>
    </source>
</evidence>
<dbReference type="Pfam" id="PF03150">
    <property type="entry name" value="CCP_MauG"/>
    <property type="match status" value="1"/>
</dbReference>
<gene>
    <name evidence="9" type="primary">yhjA</name>
    <name evidence="9" type="ORF">NCTC11621_01223</name>
    <name evidence="8" type="ORF">PA42_11470</name>
</gene>
<dbReference type="Proteomes" id="UP001052140">
    <property type="component" value="Unassembled WGS sequence"/>
</dbReference>
<evidence type="ECO:0000313" key="10">
    <source>
        <dbReference type="Proteomes" id="UP000254704"/>
    </source>
</evidence>
<evidence type="ECO:0000256" key="3">
    <source>
        <dbReference type="ARBA" id="ARBA00022723"/>
    </source>
</evidence>
<dbReference type="SMART" id="SM01235">
    <property type="entry name" value="Haem_bd"/>
    <property type="match status" value="1"/>
</dbReference>
<dbReference type="Pfam" id="PF14376">
    <property type="entry name" value="Haem_bd"/>
    <property type="match status" value="1"/>
</dbReference>
<dbReference type="EMBL" id="UGTV01000015">
    <property type="protein sequence ID" value="SUC10174.1"/>
    <property type="molecule type" value="Genomic_DNA"/>
</dbReference>
<dbReference type="SUPFAM" id="SSF46626">
    <property type="entry name" value="Cytochrome c"/>
    <property type="match status" value="2"/>
</dbReference>
<proteinExistence type="predicted"/>
<evidence type="ECO:0000313" key="11">
    <source>
        <dbReference type="Proteomes" id="UP001052140"/>
    </source>
</evidence>
<dbReference type="Gene3D" id="1.10.760.10">
    <property type="entry name" value="Cytochrome c-like domain"/>
    <property type="match status" value="2"/>
</dbReference>
<evidence type="ECO:0000256" key="1">
    <source>
        <dbReference type="ARBA" id="ARBA00004196"/>
    </source>
</evidence>
<dbReference type="InterPro" id="IPR051395">
    <property type="entry name" value="Cytochrome_c_Peroxidase/MauG"/>
</dbReference>
<keyword evidence="5 6" id="KW-0408">Iron</keyword>
<feature type="domain" description="Cytochrome c" evidence="7">
    <location>
        <begin position="335"/>
        <end position="455"/>
    </location>
</feature>
<dbReference type="PANTHER" id="PTHR30600:SF7">
    <property type="entry name" value="CYTOCHROME C PEROXIDASE-RELATED"/>
    <property type="match status" value="1"/>
</dbReference>
<evidence type="ECO:0000313" key="9">
    <source>
        <dbReference type="EMBL" id="SUC10174.1"/>
    </source>
</evidence>
<evidence type="ECO:0000256" key="2">
    <source>
        <dbReference type="ARBA" id="ARBA00022617"/>
    </source>
</evidence>
<keyword evidence="9" id="KW-0575">Peroxidase</keyword>
<dbReference type="GO" id="GO:0009055">
    <property type="term" value="F:electron transfer activity"/>
    <property type="evidence" value="ECO:0007669"/>
    <property type="project" value="InterPro"/>
</dbReference>
<reference evidence="8" key="2">
    <citation type="submission" date="2024-05" db="EMBL/GenBank/DDBJ databases">
        <title>Determining zoonotic pasteurella genome.</title>
        <authorList>
            <person name="Maeda T."/>
            <person name="Takahashi T."/>
            <person name="Yoshida H."/>
        </authorList>
    </citation>
    <scope>NUCLEOTIDE SEQUENCE</scope>
    <source>
        <strain evidence="8">PA42</strain>
    </source>
</reference>
<dbReference type="InterPro" id="IPR004852">
    <property type="entry name" value="Di-haem_cyt_c_peroxidsae"/>
</dbReference>
<keyword evidence="3 6" id="KW-0479">Metal-binding</keyword>
<comment type="subcellular location">
    <subcellularLocation>
        <location evidence="1">Cell envelope</location>
    </subcellularLocation>
</comment>
<dbReference type="EMBL" id="BPUX01000022">
    <property type="protein sequence ID" value="GJH42973.1"/>
    <property type="molecule type" value="Genomic_DNA"/>
</dbReference>
<dbReference type="GO" id="GO:0030313">
    <property type="term" value="C:cell envelope"/>
    <property type="evidence" value="ECO:0007669"/>
    <property type="project" value="UniProtKB-SubCell"/>
</dbReference>
<dbReference type="InterPro" id="IPR036909">
    <property type="entry name" value="Cyt_c-like_dom_sf"/>
</dbReference>
<dbReference type="EC" id="1.11.1.5" evidence="9"/>
<name>A0A379EVK5_9PAST</name>
<dbReference type="Proteomes" id="UP000254704">
    <property type="component" value="Unassembled WGS sequence"/>
</dbReference>
<dbReference type="PANTHER" id="PTHR30600">
    <property type="entry name" value="CYTOCHROME C PEROXIDASE-RELATED"/>
    <property type="match status" value="1"/>
</dbReference>
<evidence type="ECO:0000256" key="4">
    <source>
        <dbReference type="ARBA" id="ARBA00023002"/>
    </source>
</evidence>
<evidence type="ECO:0000313" key="8">
    <source>
        <dbReference type="EMBL" id="GJH42973.1"/>
    </source>
</evidence>
<keyword evidence="2 6" id="KW-0349">Heme</keyword>
<keyword evidence="4 9" id="KW-0560">Oxidoreductase</keyword>
<organism evidence="9 10">
    <name type="scientific">Pasteurella canis</name>
    <dbReference type="NCBI Taxonomy" id="753"/>
    <lineage>
        <taxon>Bacteria</taxon>
        <taxon>Pseudomonadati</taxon>
        <taxon>Pseudomonadota</taxon>
        <taxon>Gammaproteobacteria</taxon>
        <taxon>Pasteurellales</taxon>
        <taxon>Pasteurellaceae</taxon>
        <taxon>Pasteurella</taxon>
    </lineage>
</organism>
<sequence>MKMKKLLLSAVTLATVGFLGTVGYIHIFDKQQAATLLAQTQLSGQAHNVAKVLYDNGCQYCHTTNTELPFYAKFPIADKIMQEDIQKGTRVFLLNDILDGLKDPSKLSEVSLAKLEQVLIKDEMPIAKFIHVHWGSRPDVEEKATVLNWIREQRKNHFLPPHTEGTDPTRLVQPIPDSVDTDPLKVALGNMLYHDGRLSADGTIECHTCHQLKLGGVDGLAVSTGIDGLKGGINAPTVYNSVFNILQFWDGRAKDLAAQAGGPPLNPVEMGSKSWDEIVAKFEQDDSFKQQFLAVYPEISEATITHAIAEFEKTLITPNSAFDRYLKGDKNALNQDQLRGYQLFKENKCDTCHVGVAMGGQSFEYMGLFDDYFAARGTPLTEADQGRFAHTQDPADMHKFKVPTLRNIALTAPYMHDARTNDLKEAVRIMLHYQSGKDLPSKDIADIAAFLQSLTGEYQGKLLTIEN</sequence>
<accession>A0A379EVK5</accession>
<keyword evidence="11" id="KW-1185">Reference proteome</keyword>
<dbReference type="GO" id="GO:0020037">
    <property type="term" value="F:heme binding"/>
    <property type="evidence" value="ECO:0007669"/>
    <property type="project" value="InterPro"/>
</dbReference>
<evidence type="ECO:0000256" key="6">
    <source>
        <dbReference type="PROSITE-ProRule" id="PRU00433"/>
    </source>
</evidence>
<dbReference type="InterPro" id="IPR009056">
    <property type="entry name" value="Cyt_c-like_dom"/>
</dbReference>